<sequence>MLCQLIGDYRDQKAAREKEISRIREEKKRLEDEENRLEIEVEKLQLRIGEFELLQQDLEDRFEEDS</sequence>
<reference evidence="2" key="1">
    <citation type="submission" date="2020-09" db="EMBL/GenBank/DDBJ databases">
        <title>Iningainema tapete sp. nov. (Scytonemataceae, Cyanobacteria) from greenhouses in central Florida (USA) produces two types of nodularin with biosynthetic potential for microcystin-LR and anabaenopeptins.</title>
        <authorList>
            <person name="Berthold D.E."/>
            <person name="Lefler F.W."/>
            <person name="Huang I.-S."/>
            <person name="Abdulla H."/>
            <person name="Zimba P.V."/>
            <person name="Laughinghouse H.D. IV."/>
        </authorList>
    </citation>
    <scope>NUCLEOTIDE SEQUENCE</scope>
    <source>
        <strain evidence="2">BLCCT55</strain>
    </source>
</reference>
<protein>
    <submittedName>
        <fullName evidence="2">Uncharacterized protein</fullName>
    </submittedName>
</protein>
<keyword evidence="1" id="KW-0175">Coiled coil</keyword>
<accession>A0A8J6XMM9</accession>
<dbReference type="RefSeq" id="WP_190828658.1">
    <property type="nucleotide sequence ID" value="NZ_CAWPPI010000050.1"/>
</dbReference>
<proteinExistence type="predicted"/>
<name>A0A8J6XMM9_9CYAN</name>
<gene>
    <name evidence="2" type="ORF">ICL16_14175</name>
</gene>
<dbReference type="EMBL" id="JACXAE010000050">
    <property type="protein sequence ID" value="MBD2773182.1"/>
    <property type="molecule type" value="Genomic_DNA"/>
</dbReference>
<keyword evidence="3" id="KW-1185">Reference proteome</keyword>
<comment type="caution">
    <text evidence="2">The sequence shown here is derived from an EMBL/GenBank/DDBJ whole genome shotgun (WGS) entry which is preliminary data.</text>
</comment>
<evidence type="ECO:0000313" key="3">
    <source>
        <dbReference type="Proteomes" id="UP000629098"/>
    </source>
</evidence>
<feature type="coiled-coil region" evidence="1">
    <location>
        <begin position="6"/>
        <end position="61"/>
    </location>
</feature>
<evidence type="ECO:0000256" key="1">
    <source>
        <dbReference type="SAM" id="Coils"/>
    </source>
</evidence>
<dbReference type="AlphaFoldDB" id="A0A8J6XMM9"/>
<evidence type="ECO:0000313" key="2">
    <source>
        <dbReference type="EMBL" id="MBD2773182.1"/>
    </source>
</evidence>
<dbReference type="Proteomes" id="UP000629098">
    <property type="component" value="Unassembled WGS sequence"/>
</dbReference>
<organism evidence="2 3">
    <name type="scientific">Iningainema tapete BLCC-T55</name>
    <dbReference type="NCBI Taxonomy" id="2748662"/>
    <lineage>
        <taxon>Bacteria</taxon>
        <taxon>Bacillati</taxon>
        <taxon>Cyanobacteriota</taxon>
        <taxon>Cyanophyceae</taxon>
        <taxon>Nostocales</taxon>
        <taxon>Scytonemataceae</taxon>
        <taxon>Iningainema tapete</taxon>
    </lineage>
</organism>